<organism evidence="1 2">
    <name type="scientific">Onishia taeanensis</name>
    <dbReference type="NCBI Taxonomy" id="284577"/>
    <lineage>
        <taxon>Bacteria</taxon>
        <taxon>Pseudomonadati</taxon>
        <taxon>Pseudomonadota</taxon>
        <taxon>Gammaproteobacteria</taxon>
        <taxon>Oceanospirillales</taxon>
        <taxon>Halomonadaceae</taxon>
        <taxon>Onishia</taxon>
    </lineage>
</organism>
<dbReference type="RefSeq" id="WP_112054863.1">
    <property type="nucleotide sequence ID" value="NZ_QLSX01000005.1"/>
</dbReference>
<protein>
    <submittedName>
        <fullName evidence="1">Uncharacterized protein</fullName>
    </submittedName>
</protein>
<accession>A0A328XQV1</accession>
<dbReference type="EMBL" id="QLSX01000005">
    <property type="protein sequence ID" value="RAR61518.1"/>
    <property type="molecule type" value="Genomic_DNA"/>
</dbReference>
<evidence type="ECO:0000313" key="2">
    <source>
        <dbReference type="Proteomes" id="UP000249700"/>
    </source>
</evidence>
<reference evidence="1 2" key="1">
    <citation type="submission" date="2018-06" db="EMBL/GenBank/DDBJ databases">
        <title>Comparative analysis of microorganisms from saline springs in Andes Mountain Range, Colombia.</title>
        <authorList>
            <person name="Rubin E."/>
        </authorList>
    </citation>
    <scope>NUCLEOTIDE SEQUENCE [LARGE SCALE GENOMIC DNA]</scope>
    <source>
        <strain evidence="1 2">USBA-857</strain>
    </source>
</reference>
<name>A0A328XQV1_9GAMM</name>
<proteinExistence type="predicted"/>
<gene>
    <name evidence="1" type="ORF">BCL93_105119</name>
</gene>
<comment type="caution">
    <text evidence="1">The sequence shown here is derived from an EMBL/GenBank/DDBJ whole genome shotgun (WGS) entry which is preliminary data.</text>
</comment>
<evidence type="ECO:0000313" key="1">
    <source>
        <dbReference type="EMBL" id="RAR61518.1"/>
    </source>
</evidence>
<dbReference type="Proteomes" id="UP000249700">
    <property type="component" value="Unassembled WGS sequence"/>
</dbReference>
<dbReference type="AlphaFoldDB" id="A0A328XQV1"/>
<sequence length="244" mass="26485">MAHTVNTAATEAVETLEPLVKAATQAAEAKRADALARLDRSSVRGRLLAALEAVDTTNADPAVIQQLAAMVPQHRVTVPNVLPGVLMAKHRANELKDDQCTVIAVALLALARGQFSAGLIQLDADWHVDLSPAQLQTLVGWVSPETLDKIEQDDEAAALDFASATYELGRLDKFAAAVDLLSAPAYKAQATVKLLNRTDRRFGVQGRQFEPGRAHPVERRELADMMMVPGFRSHVERGELEVIR</sequence>